<dbReference type="PROSITE" id="PS00455">
    <property type="entry name" value="AMP_BINDING"/>
    <property type="match status" value="1"/>
</dbReference>
<dbReference type="PANTHER" id="PTHR43201">
    <property type="entry name" value="ACYL-COA SYNTHETASE"/>
    <property type="match status" value="1"/>
</dbReference>
<dbReference type="GO" id="GO:0031956">
    <property type="term" value="F:medium-chain fatty acid-CoA ligase activity"/>
    <property type="evidence" value="ECO:0007669"/>
    <property type="project" value="TreeGrafter"/>
</dbReference>
<name>A0A1I4JJV3_9FIRM</name>
<evidence type="ECO:0000256" key="2">
    <source>
        <dbReference type="ARBA" id="ARBA00022598"/>
    </source>
</evidence>
<dbReference type="InterPro" id="IPR025110">
    <property type="entry name" value="AMP-bd_C"/>
</dbReference>
<dbReference type="GO" id="GO:0006631">
    <property type="term" value="P:fatty acid metabolic process"/>
    <property type="evidence" value="ECO:0007669"/>
    <property type="project" value="TreeGrafter"/>
</dbReference>
<dbReference type="Gene3D" id="3.30.300.30">
    <property type="match status" value="1"/>
</dbReference>
<organism evidence="5 6">
    <name type="scientific">Halanaerobium salsuginis</name>
    <dbReference type="NCBI Taxonomy" id="29563"/>
    <lineage>
        <taxon>Bacteria</taxon>
        <taxon>Bacillati</taxon>
        <taxon>Bacillota</taxon>
        <taxon>Clostridia</taxon>
        <taxon>Halanaerobiales</taxon>
        <taxon>Halanaerobiaceae</taxon>
        <taxon>Halanaerobium</taxon>
    </lineage>
</organism>
<evidence type="ECO:0000313" key="5">
    <source>
        <dbReference type="EMBL" id="SFL66483.1"/>
    </source>
</evidence>
<dbReference type="AlphaFoldDB" id="A0A1I4JJV3"/>
<keyword evidence="2" id="KW-0436">Ligase</keyword>
<evidence type="ECO:0000313" key="6">
    <source>
        <dbReference type="Proteomes" id="UP000199006"/>
    </source>
</evidence>
<proteinExistence type="inferred from homology"/>
<reference evidence="5 6" key="1">
    <citation type="submission" date="2016-10" db="EMBL/GenBank/DDBJ databases">
        <authorList>
            <person name="de Groot N.N."/>
        </authorList>
    </citation>
    <scope>NUCLEOTIDE SEQUENCE [LARGE SCALE GENOMIC DNA]</scope>
    <source>
        <strain evidence="5 6">ATCC 51327</strain>
    </source>
</reference>
<dbReference type="PANTHER" id="PTHR43201:SF5">
    <property type="entry name" value="MEDIUM-CHAIN ACYL-COA LIGASE ACSF2, MITOCHONDRIAL"/>
    <property type="match status" value="1"/>
</dbReference>
<dbReference type="EMBL" id="FOTI01000023">
    <property type="protein sequence ID" value="SFL66483.1"/>
    <property type="molecule type" value="Genomic_DNA"/>
</dbReference>
<comment type="similarity">
    <text evidence="1">Belongs to the ATP-dependent AMP-binding enzyme family.</text>
</comment>
<evidence type="ECO:0000259" key="3">
    <source>
        <dbReference type="Pfam" id="PF00501"/>
    </source>
</evidence>
<dbReference type="SUPFAM" id="SSF56801">
    <property type="entry name" value="Acetyl-CoA synthetase-like"/>
    <property type="match status" value="1"/>
</dbReference>
<keyword evidence="6" id="KW-1185">Reference proteome</keyword>
<protein>
    <submittedName>
        <fullName evidence="5">Acyl-CoA synthetase</fullName>
    </submittedName>
</protein>
<evidence type="ECO:0000256" key="1">
    <source>
        <dbReference type="ARBA" id="ARBA00006432"/>
    </source>
</evidence>
<dbReference type="Pfam" id="PF00501">
    <property type="entry name" value="AMP-binding"/>
    <property type="match status" value="1"/>
</dbReference>
<sequence>MFDNLRIDPDLSDEYRSKGYWSDKTLLDYWLTSVELYADKDFVIDSYGGKFTYKEADNLSSRLASFLQERGVAKNDIVTFQVPGWKEFVLILVACLKVGAAANPICLSCEKEEVIAQLNMTESKVFFTPTEYYKYNYSATMLEIKKKLQFVEKIVMLDNLAKNNTVFITLSQILTEYSPLKDFVKAESDSVAAILFTSGTTGESKGVMLTHNNIIYSEKAFNQTLGIDNKDIMLMPSPLNHAIGFHHGIISPLLAGATTVLQDRFNAHDSLELIQQHKCSYGMGVTPMIHDILEELKIAEYNIDSLEFFLCGGASIQESMIAEALENGFKVCGVYGSTESVPHTCIKPTDTIDKIVNTEGSPIAGVEVKIVDKNLKEVAVGNIGQELSRGPNVFVGYLKSPQLTAKAFLDNGWYQSGDLCSLDNDGYLSFVGRLKDIIVRGGENLPSHKIEANILKNPKIKDAVVIGMPDKRMGERICGYIVLEDKNNRLNLAELIDFLQKINVSKKLWPERLVIIDALPRNESGKIEKFILKADIKEKLKQENNVDN</sequence>
<dbReference type="Pfam" id="PF13193">
    <property type="entry name" value="AMP-binding_C"/>
    <property type="match status" value="1"/>
</dbReference>
<gene>
    <name evidence="5" type="ORF">SAMN02983006_01718</name>
</gene>
<dbReference type="Proteomes" id="UP000199006">
    <property type="component" value="Unassembled WGS sequence"/>
</dbReference>
<dbReference type="InterPro" id="IPR000873">
    <property type="entry name" value="AMP-dep_synth/lig_dom"/>
</dbReference>
<dbReference type="InterPro" id="IPR045851">
    <property type="entry name" value="AMP-bd_C_sf"/>
</dbReference>
<accession>A0A1I4JJV3</accession>
<dbReference type="Gene3D" id="3.40.50.12780">
    <property type="entry name" value="N-terminal domain of ligase-like"/>
    <property type="match status" value="1"/>
</dbReference>
<dbReference type="InterPro" id="IPR020845">
    <property type="entry name" value="AMP-binding_CS"/>
</dbReference>
<feature type="domain" description="AMP-dependent synthetase/ligase" evidence="3">
    <location>
        <begin position="34"/>
        <end position="398"/>
    </location>
</feature>
<dbReference type="RefSeq" id="WP_177181402.1">
    <property type="nucleotide sequence ID" value="NZ_FOTI01000023.1"/>
</dbReference>
<dbReference type="STRING" id="29563.SAMN02983006_01718"/>
<evidence type="ECO:0000259" key="4">
    <source>
        <dbReference type="Pfam" id="PF13193"/>
    </source>
</evidence>
<feature type="domain" description="AMP-binding enzyme C-terminal" evidence="4">
    <location>
        <begin position="449"/>
        <end position="526"/>
    </location>
</feature>
<dbReference type="InterPro" id="IPR042099">
    <property type="entry name" value="ANL_N_sf"/>
</dbReference>